<dbReference type="EC" id="2.7.11.1" evidence="2"/>
<dbReference type="GO" id="GO:0006624">
    <property type="term" value="P:vacuolar protein processing"/>
    <property type="evidence" value="ECO:0007669"/>
    <property type="project" value="TreeGrafter"/>
</dbReference>
<dbReference type="Gene3D" id="1.10.510.10">
    <property type="entry name" value="Transferase(Phosphotransferase) domain 1"/>
    <property type="match status" value="1"/>
</dbReference>
<feature type="region of interest" description="Disordered" evidence="11">
    <location>
        <begin position="175"/>
        <end position="217"/>
    </location>
</feature>
<evidence type="ECO:0000256" key="7">
    <source>
        <dbReference type="ARBA" id="ARBA00022840"/>
    </source>
</evidence>
<comment type="subcellular location">
    <subcellularLocation>
        <location evidence="1">Membrane</location>
        <topology evidence="1">Multi-pass membrane protein</topology>
    </subcellularLocation>
</comment>
<feature type="compositionally biased region" description="Acidic residues" evidence="11">
    <location>
        <begin position="208"/>
        <end position="217"/>
    </location>
</feature>
<protein>
    <recommendedName>
        <fullName evidence="2">non-specific serine/threonine protein kinase</fullName>
        <ecNumber evidence="2">2.7.11.1</ecNumber>
    </recommendedName>
</protein>
<dbReference type="InterPro" id="IPR052239">
    <property type="entry name" value="Ser/Thr-specific_kinases"/>
</dbReference>
<feature type="region of interest" description="Disordered" evidence="11">
    <location>
        <begin position="664"/>
        <end position="686"/>
    </location>
</feature>
<feature type="compositionally biased region" description="Basic and acidic residues" evidence="11">
    <location>
        <begin position="673"/>
        <end position="682"/>
    </location>
</feature>
<accession>A0A8G1R468</accession>
<keyword evidence="4" id="KW-0808">Transferase</keyword>
<evidence type="ECO:0000259" key="13">
    <source>
        <dbReference type="PROSITE" id="PS50011"/>
    </source>
</evidence>
<feature type="region of interest" description="Disordered" evidence="11">
    <location>
        <begin position="354"/>
        <end position="375"/>
    </location>
</feature>
<feature type="transmembrane region" description="Helical" evidence="12">
    <location>
        <begin position="628"/>
        <end position="647"/>
    </location>
</feature>
<organism evidence="14 15">
    <name type="scientific">Aspergillus piperis CBS 112811</name>
    <dbReference type="NCBI Taxonomy" id="1448313"/>
    <lineage>
        <taxon>Eukaryota</taxon>
        <taxon>Fungi</taxon>
        <taxon>Dikarya</taxon>
        <taxon>Ascomycota</taxon>
        <taxon>Pezizomycotina</taxon>
        <taxon>Eurotiomycetes</taxon>
        <taxon>Eurotiomycetidae</taxon>
        <taxon>Eurotiales</taxon>
        <taxon>Aspergillaceae</taxon>
        <taxon>Aspergillus</taxon>
        <taxon>Aspergillus subgen. Circumdati</taxon>
    </lineage>
</organism>
<dbReference type="Pfam" id="PF07690">
    <property type="entry name" value="MFS_1"/>
    <property type="match status" value="1"/>
</dbReference>
<reference evidence="14 15" key="1">
    <citation type="submission" date="2018-02" db="EMBL/GenBank/DDBJ databases">
        <title>The genomes of Aspergillus section Nigri reveals drivers in fungal speciation.</title>
        <authorList>
            <consortium name="DOE Joint Genome Institute"/>
            <person name="Vesth T.C."/>
            <person name="Nybo J."/>
            <person name="Theobald S."/>
            <person name="Brandl J."/>
            <person name="Frisvad J.C."/>
            <person name="Nielsen K.F."/>
            <person name="Lyhne E.K."/>
            <person name="Kogle M.E."/>
            <person name="Kuo A."/>
            <person name="Riley R."/>
            <person name="Clum A."/>
            <person name="Nolan M."/>
            <person name="Lipzen A."/>
            <person name="Salamov A."/>
            <person name="Henrissat B."/>
            <person name="Wiebenga A."/>
            <person name="De vries R.P."/>
            <person name="Grigoriev I.V."/>
            <person name="Mortensen U.H."/>
            <person name="Andersen M.R."/>
            <person name="Baker S.E."/>
        </authorList>
    </citation>
    <scope>NUCLEOTIDE SEQUENCE [LARGE SCALE GENOMIC DNA]</scope>
    <source>
        <strain evidence="14 15">CBS 112811</strain>
    </source>
</reference>
<dbReference type="Pfam" id="PF00069">
    <property type="entry name" value="Pkinase"/>
    <property type="match status" value="2"/>
</dbReference>
<dbReference type="SUPFAM" id="SSF103473">
    <property type="entry name" value="MFS general substrate transporter"/>
    <property type="match status" value="1"/>
</dbReference>
<dbReference type="InterPro" id="IPR011701">
    <property type="entry name" value="MFS"/>
</dbReference>
<feature type="transmembrane region" description="Helical" evidence="12">
    <location>
        <begin position="600"/>
        <end position="622"/>
    </location>
</feature>
<feature type="binding site" evidence="10">
    <location>
        <position position="61"/>
    </location>
    <ligand>
        <name>ATP</name>
        <dbReference type="ChEBI" id="CHEBI:30616"/>
    </ligand>
</feature>
<evidence type="ECO:0000256" key="12">
    <source>
        <dbReference type="SAM" id="Phobius"/>
    </source>
</evidence>
<dbReference type="InterPro" id="IPR011009">
    <property type="entry name" value="Kinase-like_dom_sf"/>
</dbReference>
<dbReference type="GO" id="GO:0005524">
    <property type="term" value="F:ATP binding"/>
    <property type="evidence" value="ECO:0007669"/>
    <property type="project" value="UniProtKB-UniRule"/>
</dbReference>
<dbReference type="PANTHER" id="PTHR45998">
    <property type="entry name" value="SERINE/THREONINE-PROTEIN KINASE 16"/>
    <property type="match status" value="1"/>
</dbReference>
<gene>
    <name evidence="14" type="ORF">BO85DRAFT_469734</name>
</gene>
<keyword evidence="12" id="KW-0812">Transmembrane</keyword>
<evidence type="ECO:0000313" key="15">
    <source>
        <dbReference type="Proteomes" id="UP000249526"/>
    </source>
</evidence>
<evidence type="ECO:0000313" key="14">
    <source>
        <dbReference type="EMBL" id="RAH56515.1"/>
    </source>
</evidence>
<dbReference type="PROSITE" id="PS00108">
    <property type="entry name" value="PROTEIN_KINASE_ST"/>
    <property type="match status" value="1"/>
</dbReference>
<dbReference type="PROSITE" id="PS50011">
    <property type="entry name" value="PROTEIN_KINASE_DOM"/>
    <property type="match status" value="1"/>
</dbReference>
<dbReference type="CDD" id="cd13986">
    <property type="entry name" value="STKc_16"/>
    <property type="match status" value="1"/>
</dbReference>
<feature type="compositionally biased region" description="Basic and acidic residues" evidence="11">
    <location>
        <begin position="365"/>
        <end position="374"/>
    </location>
</feature>
<dbReference type="GO" id="GO:0004674">
    <property type="term" value="F:protein serine/threonine kinase activity"/>
    <property type="evidence" value="ECO:0007669"/>
    <property type="project" value="UniProtKB-KW"/>
</dbReference>
<dbReference type="GO" id="GO:0016020">
    <property type="term" value="C:membrane"/>
    <property type="evidence" value="ECO:0007669"/>
    <property type="project" value="UniProtKB-SubCell"/>
</dbReference>
<dbReference type="FunFam" id="1.20.1250.20:FF:000319">
    <property type="entry name" value="MFS transporter, putative"/>
    <property type="match status" value="1"/>
</dbReference>
<dbReference type="InterPro" id="IPR036259">
    <property type="entry name" value="MFS_trans_sf"/>
</dbReference>
<evidence type="ECO:0000256" key="11">
    <source>
        <dbReference type="SAM" id="MobiDB-lite"/>
    </source>
</evidence>
<keyword evidence="5 10" id="KW-0547">Nucleotide-binding</keyword>
<comment type="catalytic activity">
    <reaction evidence="9">
        <text>L-seryl-[protein] + ATP = O-phospho-L-seryl-[protein] + ADP + H(+)</text>
        <dbReference type="Rhea" id="RHEA:17989"/>
        <dbReference type="Rhea" id="RHEA-COMP:9863"/>
        <dbReference type="Rhea" id="RHEA-COMP:11604"/>
        <dbReference type="ChEBI" id="CHEBI:15378"/>
        <dbReference type="ChEBI" id="CHEBI:29999"/>
        <dbReference type="ChEBI" id="CHEBI:30616"/>
        <dbReference type="ChEBI" id="CHEBI:83421"/>
        <dbReference type="ChEBI" id="CHEBI:456216"/>
        <dbReference type="EC" id="2.7.11.1"/>
    </reaction>
</comment>
<dbReference type="AlphaFoldDB" id="A0A8G1R468"/>
<dbReference type="InterPro" id="IPR017441">
    <property type="entry name" value="Protein_kinase_ATP_BS"/>
</dbReference>
<evidence type="ECO:0000256" key="6">
    <source>
        <dbReference type="ARBA" id="ARBA00022777"/>
    </source>
</evidence>
<dbReference type="EMBL" id="KZ825065">
    <property type="protein sequence ID" value="RAH56515.1"/>
    <property type="molecule type" value="Genomic_DNA"/>
</dbReference>
<feature type="transmembrane region" description="Helical" evidence="12">
    <location>
        <begin position="838"/>
        <end position="866"/>
    </location>
</feature>
<comment type="catalytic activity">
    <reaction evidence="8">
        <text>L-threonyl-[protein] + ATP = O-phospho-L-threonyl-[protein] + ADP + H(+)</text>
        <dbReference type="Rhea" id="RHEA:46608"/>
        <dbReference type="Rhea" id="RHEA-COMP:11060"/>
        <dbReference type="Rhea" id="RHEA-COMP:11605"/>
        <dbReference type="ChEBI" id="CHEBI:15378"/>
        <dbReference type="ChEBI" id="CHEBI:30013"/>
        <dbReference type="ChEBI" id="CHEBI:30616"/>
        <dbReference type="ChEBI" id="CHEBI:61977"/>
        <dbReference type="ChEBI" id="CHEBI:456216"/>
        <dbReference type="EC" id="2.7.11.1"/>
    </reaction>
</comment>
<feature type="transmembrane region" description="Helical" evidence="12">
    <location>
        <begin position="813"/>
        <end position="832"/>
    </location>
</feature>
<dbReference type="InterPro" id="IPR008271">
    <property type="entry name" value="Ser/Thr_kinase_AS"/>
</dbReference>
<dbReference type="InterPro" id="IPR000719">
    <property type="entry name" value="Prot_kinase_dom"/>
</dbReference>
<dbReference type="PROSITE" id="PS00107">
    <property type="entry name" value="PROTEIN_KINASE_ATP"/>
    <property type="match status" value="1"/>
</dbReference>
<dbReference type="FunFam" id="1.10.510.10:FF:000728">
    <property type="entry name" value="Serine/threonine protein kinase, putative"/>
    <property type="match status" value="1"/>
</dbReference>
<keyword evidence="6" id="KW-0418">Kinase</keyword>
<feature type="transmembrane region" description="Helical" evidence="12">
    <location>
        <begin position="908"/>
        <end position="929"/>
    </location>
</feature>
<feature type="transmembrane region" description="Helical" evidence="12">
    <location>
        <begin position="878"/>
        <end position="896"/>
    </location>
</feature>
<feature type="transmembrane region" description="Helical" evidence="12">
    <location>
        <begin position="724"/>
        <end position="747"/>
    </location>
</feature>
<keyword evidence="7 10" id="KW-0067">ATP-binding</keyword>
<keyword evidence="12" id="KW-1133">Transmembrane helix</keyword>
<sequence length="954" mass="106559">MAQYFFDLLYNFTDCMCCFPSTPQLKINNRSFKLLRLLGEGGFSYVYLVQDKSTSELFALKKIRCPFGQESVSQALKEVEAYNLFTTQNNIIHSIDHCVSTESGSKFRADGGDAGSKTVYILLPYYQRGNLQDAINANLVNHSRFPEKRLMVLMLGVANALRAMHLYRVKSGTGPTRKAKAVRREGAEADADTAMRMPKPKRRTSQNVDEEEENEPLMDDEVTISQEGVQDGDLRPYAHRDIKPGNIMIADDGRTPILMDLGSLAPSPIAITSRSLALAVQDTAAEHSTMPYRAPELFDVKTGSIIDTKVDIWSLGCTLYACLVGKSPFEARSEETGGSLSMCVLGGDWRFPDEKSSATKGKGKAGGDDSRKDNTMQISAPVKDVVRKCLQVEPADRPDIDELIQIMKDVIKDLPEEDDIASLDRTAIPGTVTLVDLEHVLATRHADRGDSDIVLIPEPSNDPDDPLNWAPWRKTLSTICLSDATGVSVDTLNEGTGYMFLFAGWGLLFWQPLALQYGKRLTYILSLVGILGTSMWGYVLTFSDRHILITDSDSPYIHTNGQWIARSILSGFFTAPIEALPEVTVTDVYFTHERGTYMALYAFFLAGSNYFAPVICGFIAQYQGWQWVFYWPSIFCAFSIVFLFFFMEETNYVREKPSVAEVTSTEASSRTSEQGEKEKRPADVAQQSDTECGVIYPKKTYLQKLSLIGPRLPRNNMFRRFYHTLYYLSWPVVFYAGFSYGSYLIWFNVLNGTASIILGGAPYNFSSAMVGLSYLSCIVGTILASLFTGRFSDWLTVRLARRNNGVMEAEQRLWPFAICLLLVPGSLLLWGVGAAHEVHWFGLIVAMCLLALANTCGITLSVNYLVDSYRELSGDAMASVILVRNTMSFAMGYGITPWVNHLGYQNCFISAAFVGMACAAVFLVMIKWGKSFRMHSREKYWRIVEENWARGMGH</sequence>
<keyword evidence="15" id="KW-1185">Reference proteome</keyword>
<evidence type="ECO:0000256" key="10">
    <source>
        <dbReference type="PROSITE-ProRule" id="PRU10141"/>
    </source>
</evidence>
<feature type="domain" description="Protein kinase" evidence="13">
    <location>
        <begin position="32"/>
        <end position="411"/>
    </location>
</feature>
<evidence type="ECO:0000256" key="3">
    <source>
        <dbReference type="ARBA" id="ARBA00022527"/>
    </source>
</evidence>
<dbReference type="SUPFAM" id="SSF56112">
    <property type="entry name" value="Protein kinase-like (PK-like)"/>
    <property type="match status" value="1"/>
</dbReference>
<evidence type="ECO:0000256" key="2">
    <source>
        <dbReference type="ARBA" id="ARBA00012513"/>
    </source>
</evidence>
<dbReference type="FunFam" id="3.30.200.20:FF:000374">
    <property type="entry name" value="Serine/threonine protein kinase"/>
    <property type="match status" value="1"/>
</dbReference>
<dbReference type="PANTHER" id="PTHR45998:SF2">
    <property type="entry name" value="SERINE_THREONINE-PROTEIN KINASE 16"/>
    <property type="match status" value="1"/>
</dbReference>
<dbReference type="SMART" id="SM00220">
    <property type="entry name" value="S_TKc"/>
    <property type="match status" value="1"/>
</dbReference>
<evidence type="ECO:0000256" key="5">
    <source>
        <dbReference type="ARBA" id="ARBA00022741"/>
    </source>
</evidence>
<dbReference type="Proteomes" id="UP000249526">
    <property type="component" value="Unassembled WGS sequence"/>
</dbReference>
<keyword evidence="12" id="KW-0472">Membrane</keyword>
<evidence type="ECO:0000256" key="9">
    <source>
        <dbReference type="ARBA" id="ARBA00048679"/>
    </source>
</evidence>
<name>A0A8G1R468_9EURO</name>
<feature type="transmembrane region" description="Helical" evidence="12">
    <location>
        <begin position="522"/>
        <end position="543"/>
    </location>
</feature>
<keyword evidence="3" id="KW-0723">Serine/threonine-protein kinase</keyword>
<dbReference type="Gene3D" id="1.20.1250.20">
    <property type="entry name" value="MFS general substrate transporter like domains"/>
    <property type="match status" value="1"/>
</dbReference>
<evidence type="ECO:0000256" key="8">
    <source>
        <dbReference type="ARBA" id="ARBA00047899"/>
    </source>
</evidence>
<dbReference type="GO" id="GO:0032889">
    <property type="term" value="P:regulation of vacuole fusion, non-autophagic"/>
    <property type="evidence" value="ECO:0007669"/>
    <property type="project" value="TreeGrafter"/>
</dbReference>
<evidence type="ECO:0000256" key="4">
    <source>
        <dbReference type="ARBA" id="ARBA00022679"/>
    </source>
</evidence>
<proteinExistence type="predicted"/>
<dbReference type="RefSeq" id="XP_025514437.1">
    <property type="nucleotide sequence ID" value="XM_025662351.1"/>
</dbReference>
<feature type="transmembrane region" description="Helical" evidence="12">
    <location>
        <begin position="767"/>
        <end position="792"/>
    </location>
</feature>
<dbReference type="GO" id="GO:0005773">
    <property type="term" value="C:vacuole"/>
    <property type="evidence" value="ECO:0007669"/>
    <property type="project" value="GOC"/>
</dbReference>
<dbReference type="GeneID" id="37165753"/>
<dbReference type="GO" id="GO:0005794">
    <property type="term" value="C:Golgi apparatus"/>
    <property type="evidence" value="ECO:0007669"/>
    <property type="project" value="TreeGrafter"/>
</dbReference>
<dbReference type="Gene3D" id="3.30.200.20">
    <property type="entry name" value="Phosphorylase Kinase, domain 1"/>
    <property type="match status" value="1"/>
</dbReference>
<evidence type="ECO:0000256" key="1">
    <source>
        <dbReference type="ARBA" id="ARBA00004141"/>
    </source>
</evidence>
<dbReference type="GO" id="GO:0022857">
    <property type="term" value="F:transmembrane transporter activity"/>
    <property type="evidence" value="ECO:0007669"/>
    <property type="project" value="InterPro"/>
</dbReference>